<dbReference type="AlphaFoldDB" id="A0A2M9CNC7"/>
<evidence type="ECO:0000259" key="10">
    <source>
        <dbReference type="Pfam" id="PF09179"/>
    </source>
</evidence>
<protein>
    <recommendedName>
        <fullName evidence="7">tRNA(Ile)-lysidine synthase</fullName>
        <ecNumber evidence="7">6.3.4.19</ecNumber>
    </recommendedName>
    <alternativeName>
        <fullName evidence="7">tRNA(Ile)-2-lysyl-cytidine synthase</fullName>
    </alternativeName>
    <alternativeName>
        <fullName evidence="7">tRNA(Ile)-lysidine synthetase</fullName>
    </alternativeName>
</protein>
<dbReference type="Gene3D" id="3.40.50.620">
    <property type="entry name" value="HUPs"/>
    <property type="match status" value="1"/>
</dbReference>
<dbReference type="InterPro" id="IPR012795">
    <property type="entry name" value="tRNA_Ile_lys_synt_N"/>
</dbReference>
<feature type="compositionally biased region" description="Low complexity" evidence="8">
    <location>
        <begin position="91"/>
        <end position="103"/>
    </location>
</feature>
<dbReference type="CDD" id="cd01992">
    <property type="entry name" value="TilS_N"/>
    <property type="match status" value="1"/>
</dbReference>
<keyword evidence="12" id="KW-1185">Reference proteome</keyword>
<dbReference type="Proteomes" id="UP000228758">
    <property type="component" value="Unassembled WGS sequence"/>
</dbReference>
<feature type="domain" description="tRNA(Ile)-lysidine/2-thiocytidine synthase N-terminal" evidence="9">
    <location>
        <begin position="152"/>
        <end position="326"/>
    </location>
</feature>
<keyword evidence="2 7" id="KW-0436">Ligase</keyword>
<evidence type="ECO:0000256" key="2">
    <source>
        <dbReference type="ARBA" id="ARBA00022598"/>
    </source>
</evidence>
<evidence type="ECO:0000256" key="7">
    <source>
        <dbReference type="HAMAP-Rule" id="MF_01161"/>
    </source>
</evidence>
<evidence type="ECO:0000256" key="6">
    <source>
        <dbReference type="ARBA" id="ARBA00048539"/>
    </source>
</evidence>
<keyword evidence="3 7" id="KW-0819">tRNA processing</keyword>
<dbReference type="InterPro" id="IPR012094">
    <property type="entry name" value="tRNA_Ile_lys_synt"/>
</dbReference>
<feature type="region of interest" description="Disordered" evidence="8">
    <location>
        <begin position="80"/>
        <end position="142"/>
    </location>
</feature>
<comment type="similarity">
    <text evidence="7">Belongs to the tRNA(Ile)-lysidine synthase family.</text>
</comment>
<comment type="catalytic activity">
    <reaction evidence="6 7">
        <text>cytidine(34) in tRNA(Ile2) + L-lysine + ATP = lysidine(34) in tRNA(Ile2) + AMP + diphosphate + H(+)</text>
        <dbReference type="Rhea" id="RHEA:43744"/>
        <dbReference type="Rhea" id="RHEA-COMP:10625"/>
        <dbReference type="Rhea" id="RHEA-COMP:10670"/>
        <dbReference type="ChEBI" id="CHEBI:15378"/>
        <dbReference type="ChEBI" id="CHEBI:30616"/>
        <dbReference type="ChEBI" id="CHEBI:32551"/>
        <dbReference type="ChEBI" id="CHEBI:33019"/>
        <dbReference type="ChEBI" id="CHEBI:82748"/>
        <dbReference type="ChEBI" id="CHEBI:83665"/>
        <dbReference type="ChEBI" id="CHEBI:456215"/>
        <dbReference type="EC" id="6.3.4.19"/>
    </reaction>
</comment>
<evidence type="ECO:0000259" key="9">
    <source>
        <dbReference type="Pfam" id="PF01171"/>
    </source>
</evidence>
<dbReference type="SUPFAM" id="SSF52402">
    <property type="entry name" value="Adenine nucleotide alpha hydrolases-like"/>
    <property type="match status" value="1"/>
</dbReference>
<dbReference type="HAMAP" id="MF_01161">
    <property type="entry name" value="tRNA_Ile_lys_synt"/>
    <property type="match status" value="1"/>
</dbReference>
<dbReference type="EMBL" id="PGFF01000001">
    <property type="protein sequence ID" value="PJJ73413.1"/>
    <property type="molecule type" value="Genomic_DNA"/>
</dbReference>
<dbReference type="Pfam" id="PF01171">
    <property type="entry name" value="ATP_bind_3"/>
    <property type="match status" value="1"/>
</dbReference>
<dbReference type="PANTHER" id="PTHR43033">
    <property type="entry name" value="TRNA(ILE)-LYSIDINE SYNTHASE-RELATED"/>
    <property type="match status" value="1"/>
</dbReference>
<keyword evidence="4 7" id="KW-0547">Nucleotide-binding</keyword>
<feature type="binding site" evidence="7">
    <location>
        <begin position="157"/>
        <end position="162"/>
    </location>
    <ligand>
        <name>ATP</name>
        <dbReference type="ChEBI" id="CHEBI:30616"/>
    </ligand>
</feature>
<proteinExistence type="inferred from homology"/>
<feature type="domain" description="tRNA(Ile)-lysidine synthase substrate-binding" evidence="10">
    <location>
        <begin position="379"/>
        <end position="441"/>
    </location>
</feature>
<evidence type="ECO:0000256" key="8">
    <source>
        <dbReference type="SAM" id="MobiDB-lite"/>
    </source>
</evidence>
<evidence type="ECO:0000256" key="4">
    <source>
        <dbReference type="ARBA" id="ARBA00022741"/>
    </source>
</evidence>
<dbReference type="PANTHER" id="PTHR43033:SF1">
    <property type="entry name" value="TRNA(ILE)-LYSIDINE SYNTHASE-RELATED"/>
    <property type="match status" value="1"/>
</dbReference>
<dbReference type="GO" id="GO:0032267">
    <property type="term" value="F:tRNA(Ile)-lysidine synthase activity"/>
    <property type="evidence" value="ECO:0007669"/>
    <property type="project" value="UniProtKB-EC"/>
</dbReference>
<organism evidence="11 12">
    <name type="scientific">Diaminobutyricimonas aerilata</name>
    <dbReference type="NCBI Taxonomy" id="1162967"/>
    <lineage>
        <taxon>Bacteria</taxon>
        <taxon>Bacillati</taxon>
        <taxon>Actinomycetota</taxon>
        <taxon>Actinomycetes</taxon>
        <taxon>Micrococcales</taxon>
        <taxon>Microbacteriaceae</taxon>
        <taxon>Diaminobutyricimonas</taxon>
    </lineage>
</organism>
<dbReference type="InterPro" id="IPR015262">
    <property type="entry name" value="tRNA_Ile_lys_synt_subst-bd"/>
</dbReference>
<name>A0A2M9CNC7_9MICO</name>
<comment type="domain">
    <text evidence="7">The N-terminal region contains the highly conserved SGGXDS motif, predicted to be a P-loop motif involved in ATP binding.</text>
</comment>
<dbReference type="GO" id="GO:0006400">
    <property type="term" value="P:tRNA modification"/>
    <property type="evidence" value="ECO:0007669"/>
    <property type="project" value="UniProtKB-UniRule"/>
</dbReference>
<gene>
    <name evidence="7" type="primary">tilS</name>
    <name evidence="11" type="ORF">CLV46_3001</name>
</gene>
<dbReference type="Pfam" id="PF09179">
    <property type="entry name" value="TilS"/>
    <property type="match status" value="1"/>
</dbReference>
<evidence type="ECO:0000313" key="11">
    <source>
        <dbReference type="EMBL" id="PJJ73413.1"/>
    </source>
</evidence>
<dbReference type="GO" id="GO:0005524">
    <property type="term" value="F:ATP binding"/>
    <property type="evidence" value="ECO:0007669"/>
    <property type="project" value="UniProtKB-UniRule"/>
</dbReference>
<dbReference type="SUPFAM" id="SSF82829">
    <property type="entry name" value="MesJ substrate recognition domain-like"/>
    <property type="match status" value="1"/>
</dbReference>
<comment type="function">
    <text evidence="7">Ligates lysine onto the cytidine present at position 34 of the AUA codon-specific tRNA(Ile) that contains the anticodon CAU, in an ATP-dependent manner. Cytidine is converted to lysidine, thus changing the amino acid specificity of the tRNA from methionine to isoleucine.</text>
</comment>
<evidence type="ECO:0000256" key="1">
    <source>
        <dbReference type="ARBA" id="ARBA00022490"/>
    </source>
</evidence>
<keyword evidence="1 7" id="KW-0963">Cytoplasm</keyword>
<dbReference type="OrthoDB" id="5244702at2"/>
<dbReference type="NCBIfam" id="TIGR02432">
    <property type="entry name" value="lysidine_TilS_N"/>
    <property type="match status" value="1"/>
</dbReference>
<feature type="region of interest" description="Disordered" evidence="8">
    <location>
        <begin position="28"/>
        <end position="57"/>
    </location>
</feature>
<evidence type="ECO:0000256" key="3">
    <source>
        <dbReference type="ARBA" id="ARBA00022694"/>
    </source>
</evidence>
<evidence type="ECO:0000256" key="5">
    <source>
        <dbReference type="ARBA" id="ARBA00022840"/>
    </source>
</evidence>
<dbReference type="GO" id="GO:0005737">
    <property type="term" value="C:cytoplasm"/>
    <property type="evidence" value="ECO:0007669"/>
    <property type="project" value="UniProtKB-SubCell"/>
</dbReference>
<evidence type="ECO:0000313" key="12">
    <source>
        <dbReference type="Proteomes" id="UP000228758"/>
    </source>
</evidence>
<comment type="caution">
    <text evidence="11">The sequence shown here is derived from an EMBL/GenBank/DDBJ whole genome shotgun (WGS) entry which is preliminary data.</text>
</comment>
<sequence>MTSGAPSDRRPRLTPAVADVRRAVRAVLTDLAPRARGPRRVDAAPAAAGAPGVGNSGVAPTTVARGGVGNSGVAPATVAGGGVGNSGDPDASSGAAGFPAAGSRGTPEPATRPVAGTPEFPTHEPVGAEPATPEFPTHELAPTTVPADAPLVLVALSGGPDSLALAAATAFEAPRAGVRAGAVIVDHGLQAASAEVADRAARQAQQLGLAPVLVRRVEVGTEGGPEAAARTARYAAFDAAAAETGAAAVLLGHTLDDQAETVLLGLARGSGASSLHGMPATAGLYRRPLLALRRATTIAACADAGFEPWTDPHNSDPAYTRVRVREHVLPVLERELGPGVAEALARTADQLREDDEALDRFAEEVAEELAEHAEAGISLPVAALASNPAALRQRLIRLAVSSEFHVSLSRAQTLEIARLVTDWHGQGPVHLPGVRVERRAGLLVFSAAETTEGNPDAAG</sequence>
<dbReference type="InterPro" id="IPR014729">
    <property type="entry name" value="Rossmann-like_a/b/a_fold"/>
</dbReference>
<dbReference type="InterPro" id="IPR011063">
    <property type="entry name" value="TilS/TtcA_N"/>
</dbReference>
<dbReference type="EC" id="6.3.4.19" evidence="7"/>
<accession>A0A2M9CNC7</accession>
<keyword evidence="5 7" id="KW-0067">ATP-binding</keyword>
<reference evidence="11 12" key="1">
    <citation type="submission" date="2017-11" db="EMBL/GenBank/DDBJ databases">
        <title>Genomic Encyclopedia of Archaeal and Bacterial Type Strains, Phase II (KMG-II): From Individual Species to Whole Genera.</title>
        <authorList>
            <person name="Goeker M."/>
        </authorList>
    </citation>
    <scope>NUCLEOTIDE SEQUENCE [LARGE SCALE GENOMIC DNA]</scope>
    <source>
        <strain evidence="11 12">DSM 27393</strain>
    </source>
</reference>
<dbReference type="Gene3D" id="1.20.59.20">
    <property type="match status" value="1"/>
</dbReference>
<comment type="subcellular location">
    <subcellularLocation>
        <location evidence="7">Cytoplasm</location>
    </subcellularLocation>
</comment>